<protein>
    <submittedName>
        <fullName evidence="8">Cytochrome P450</fullName>
    </submittedName>
</protein>
<dbReference type="AlphaFoldDB" id="A0A1H2VCU2"/>
<dbReference type="RefSeq" id="WP_092680306.1">
    <property type="nucleotide sequence ID" value="NZ_FNMZ01000002.1"/>
</dbReference>
<dbReference type="Gene3D" id="1.10.630.10">
    <property type="entry name" value="Cytochrome P450"/>
    <property type="match status" value="1"/>
</dbReference>
<dbReference type="GO" id="GO:0005506">
    <property type="term" value="F:iron ion binding"/>
    <property type="evidence" value="ECO:0007669"/>
    <property type="project" value="InterPro"/>
</dbReference>
<sequence length="473" mass="53276">MLARRPSKTEFVESRDLRRRLLEPPHAAYYQPRPGLAGAVRLIGQARADFLSIWRESDYAAKVDEMRLFGRQMVLVNDPDAIRHVVAKRHDNYERKSPQMRRALEHLIGDGLFISDGETWRSRRPLVSDIVHKNRVPAFGDVMSRTAQETAARWDALGEGAEVNALSEMAALTAEIISRAVFGNDLGQDQANEVTEGFTAYQSMVDQINVGYFLGFDEGLPVFRTPALRRAVKRVHSVIDRVIEDHLAGEGDDRSMVDLLIRRQQRNPELGLDVVALRNEAATIFMAGHETTASTLTWAWYLLSRAPWIEARVHAEIAEVCGDRPPALADVPKLELCRAVIEETLRLYPPVPILARQAKAADRIGEVEVEKGALVLIVPWLLHRSPSLHKDPHLFRPRRFMGDARPAPYTYIPFAAGPRLCPGLQFGLNESVLCLATLAQRFRVRVAEDRRVEPVCRLTVRPKGGMPVTLHKR</sequence>
<evidence type="ECO:0000313" key="9">
    <source>
        <dbReference type="Proteomes" id="UP000199118"/>
    </source>
</evidence>
<dbReference type="InterPro" id="IPR036396">
    <property type="entry name" value="Cyt_P450_sf"/>
</dbReference>
<dbReference type="SUPFAM" id="SSF48264">
    <property type="entry name" value="Cytochrome P450"/>
    <property type="match status" value="1"/>
</dbReference>
<reference evidence="8 9" key="1">
    <citation type="submission" date="2016-10" db="EMBL/GenBank/DDBJ databases">
        <authorList>
            <person name="de Groot N.N."/>
        </authorList>
    </citation>
    <scope>NUCLEOTIDE SEQUENCE [LARGE SCALE GENOMIC DNA]</scope>
    <source>
        <strain evidence="8 9">DSM 17890</strain>
    </source>
</reference>
<evidence type="ECO:0000256" key="6">
    <source>
        <dbReference type="ARBA" id="ARBA00023033"/>
    </source>
</evidence>
<dbReference type="GO" id="GO:0020037">
    <property type="term" value="F:heme binding"/>
    <property type="evidence" value="ECO:0007669"/>
    <property type="project" value="InterPro"/>
</dbReference>
<dbReference type="InterPro" id="IPR050196">
    <property type="entry name" value="Cytochrome_P450_Monoox"/>
</dbReference>
<evidence type="ECO:0000256" key="2">
    <source>
        <dbReference type="ARBA" id="ARBA00022617"/>
    </source>
</evidence>
<dbReference type="PANTHER" id="PTHR24291:SF50">
    <property type="entry name" value="BIFUNCTIONAL ALBAFLAVENONE MONOOXYGENASE_TERPENE SYNTHASE"/>
    <property type="match status" value="1"/>
</dbReference>
<dbReference type="GO" id="GO:0004497">
    <property type="term" value="F:monooxygenase activity"/>
    <property type="evidence" value="ECO:0007669"/>
    <property type="project" value="UniProtKB-KW"/>
</dbReference>
<comment type="cofactor">
    <cofactor evidence="7">
        <name>heme</name>
        <dbReference type="ChEBI" id="CHEBI:30413"/>
    </cofactor>
</comment>
<dbReference type="EMBL" id="FNMZ01000002">
    <property type="protein sequence ID" value="SDW65754.1"/>
    <property type="molecule type" value="Genomic_DNA"/>
</dbReference>
<organism evidence="8 9">
    <name type="scientific">Albimonas donghaensis</name>
    <dbReference type="NCBI Taxonomy" id="356660"/>
    <lineage>
        <taxon>Bacteria</taxon>
        <taxon>Pseudomonadati</taxon>
        <taxon>Pseudomonadota</taxon>
        <taxon>Alphaproteobacteria</taxon>
        <taxon>Rhodobacterales</taxon>
        <taxon>Paracoccaceae</taxon>
        <taxon>Albimonas</taxon>
    </lineage>
</organism>
<evidence type="ECO:0000256" key="1">
    <source>
        <dbReference type="ARBA" id="ARBA00010617"/>
    </source>
</evidence>
<evidence type="ECO:0000256" key="5">
    <source>
        <dbReference type="ARBA" id="ARBA00023004"/>
    </source>
</evidence>
<dbReference type="InterPro" id="IPR002401">
    <property type="entry name" value="Cyt_P450_E_grp-I"/>
</dbReference>
<evidence type="ECO:0000256" key="7">
    <source>
        <dbReference type="PIRSR" id="PIRSR602401-1"/>
    </source>
</evidence>
<comment type="similarity">
    <text evidence="1">Belongs to the cytochrome P450 family.</text>
</comment>
<name>A0A1H2VCU2_9RHOB</name>
<proteinExistence type="inferred from homology"/>
<dbReference type="GO" id="GO:0016705">
    <property type="term" value="F:oxidoreductase activity, acting on paired donors, with incorporation or reduction of molecular oxygen"/>
    <property type="evidence" value="ECO:0007669"/>
    <property type="project" value="InterPro"/>
</dbReference>
<dbReference type="STRING" id="356660.SAMN05444336_10217"/>
<keyword evidence="3 7" id="KW-0479">Metal-binding</keyword>
<dbReference type="PANTHER" id="PTHR24291">
    <property type="entry name" value="CYTOCHROME P450 FAMILY 4"/>
    <property type="match status" value="1"/>
</dbReference>
<feature type="binding site" description="axial binding residue" evidence="7">
    <location>
        <position position="421"/>
    </location>
    <ligand>
        <name>heme</name>
        <dbReference type="ChEBI" id="CHEBI:30413"/>
    </ligand>
    <ligandPart>
        <name>Fe</name>
        <dbReference type="ChEBI" id="CHEBI:18248"/>
    </ligandPart>
</feature>
<evidence type="ECO:0000256" key="4">
    <source>
        <dbReference type="ARBA" id="ARBA00023002"/>
    </source>
</evidence>
<evidence type="ECO:0000313" key="8">
    <source>
        <dbReference type="EMBL" id="SDW65754.1"/>
    </source>
</evidence>
<keyword evidence="5 7" id="KW-0408">Iron</keyword>
<keyword evidence="4" id="KW-0560">Oxidoreductase</keyword>
<keyword evidence="9" id="KW-1185">Reference proteome</keyword>
<dbReference type="OrthoDB" id="9764248at2"/>
<dbReference type="PRINTS" id="PR00463">
    <property type="entry name" value="EP450I"/>
</dbReference>
<dbReference type="PRINTS" id="PR00385">
    <property type="entry name" value="P450"/>
</dbReference>
<keyword evidence="6" id="KW-0503">Monooxygenase</keyword>
<gene>
    <name evidence="8" type="ORF">SAMN05444336_10217</name>
</gene>
<keyword evidence="2 7" id="KW-0349">Heme</keyword>
<accession>A0A1H2VCU2</accession>
<dbReference type="Proteomes" id="UP000199118">
    <property type="component" value="Unassembled WGS sequence"/>
</dbReference>
<evidence type="ECO:0000256" key="3">
    <source>
        <dbReference type="ARBA" id="ARBA00022723"/>
    </source>
</evidence>
<dbReference type="Pfam" id="PF00067">
    <property type="entry name" value="p450"/>
    <property type="match status" value="1"/>
</dbReference>
<dbReference type="InterPro" id="IPR001128">
    <property type="entry name" value="Cyt_P450"/>
</dbReference>